<name>A0AAV4QQY7_9ARAC</name>
<organism evidence="2 3">
    <name type="scientific">Caerostris darwini</name>
    <dbReference type="NCBI Taxonomy" id="1538125"/>
    <lineage>
        <taxon>Eukaryota</taxon>
        <taxon>Metazoa</taxon>
        <taxon>Ecdysozoa</taxon>
        <taxon>Arthropoda</taxon>
        <taxon>Chelicerata</taxon>
        <taxon>Arachnida</taxon>
        <taxon>Araneae</taxon>
        <taxon>Araneomorphae</taxon>
        <taxon>Entelegynae</taxon>
        <taxon>Araneoidea</taxon>
        <taxon>Araneidae</taxon>
        <taxon>Caerostris</taxon>
    </lineage>
</organism>
<dbReference type="Proteomes" id="UP001054837">
    <property type="component" value="Unassembled WGS sequence"/>
</dbReference>
<reference evidence="2 3" key="1">
    <citation type="submission" date="2021-06" db="EMBL/GenBank/DDBJ databases">
        <title>Caerostris darwini draft genome.</title>
        <authorList>
            <person name="Kono N."/>
            <person name="Arakawa K."/>
        </authorList>
    </citation>
    <scope>NUCLEOTIDE SEQUENCE [LARGE SCALE GENOMIC DNA]</scope>
</reference>
<comment type="caution">
    <text evidence="2">The sequence shown here is derived from an EMBL/GenBank/DDBJ whole genome shotgun (WGS) entry which is preliminary data.</text>
</comment>
<sequence>MATVVGTMIQFSYKHPSAPHFVSSIPTPLFYACVDGDDWKGGERESSMGMNITSIKKPPNRFRYTTILRTDVEKSISCVGHSYEEPANCPESNGMPRSRLLANDTGNPQRAGKISPAAKPDRDP</sequence>
<evidence type="ECO:0000256" key="1">
    <source>
        <dbReference type="SAM" id="MobiDB-lite"/>
    </source>
</evidence>
<evidence type="ECO:0000313" key="2">
    <source>
        <dbReference type="EMBL" id="GIY11880.1"/>
    </source>
</evidence>
<keyword evidence="3" id="KW-1185">Reference proteome</keyword>
<dbReference type="AlphaFoldDB" id="A0AAV4QQY7"/>
<feature type="region of interest" description="Disordered" evidence="1">
    <location>
        <begin position="83"/>
        <end position="124"/>
    </location>
</feature>
<evidence type="ECO:0000313" key="3">
    <source>
        <dbReference type="Proteomes" id="UP001054837"/>
    </source>
</evidence>
<dbReference type="EMBL" id="BPLQ01004971">
    <property type="protein sequence ID" value="GIY11880.1"/>
    <property type="molecule type" value="Genomic_DNA"/>
</dbReference>
<proteinExistence type="predicted"/>
<protein>
    <submittedName>
        <fullName evidence="2">Uncharacterized protein</fullName>
    </submittedName>
</protein>
<accession>A0AAV4QQY7</accession>
<gene>
    <name evidence="2" type="ORF">CDAR_29861</name>
</gene>